<sequence>MMTLKKLALAAAVMTVPFMAQAQMQSLDDAALADVTGQAGISIAGNFDATIGSIVYTDTEAGVTDGSNSLSLNTVTLSGFNISENSPLTIDVVDNKLEIGLPGINGGVSVESVKIGANSIGGVAINGLDMAGSTVKIWGH</sequence>
<dbReference type="InterPro" id="IPR046158">
    <property type="entry name" value="DUF6160"/>
</dbReference>
<feature type="signal peptide" evidence="1">
    <location>
        <begin position="1"/>
        <end position="22"/>
    </location>
</feature>
<reference evidence="4" key="1">
    <citation type="submission" date="2016-10" db="EMBL/GenBank/DDBJ databases">
        <authorList>
            <person name="Varghese N."/>
            <person name="Submissions S."/>
        </authorList>
    </citation>
    <scope>NUCLEOTIDE SEQUENCE [LARGE SCALE GENOMIC DNA]</scope>
    <source>
        <strain evidence="4">JCM 18416</strain>
    </source>
</reference>
<dbReference type="OrthoDB" id="7023553at2"/>
<dbReference type="GeneID" id="300933374"/>
<protein>
    <recommendedName>
        <fullName evidence="2">DUF6160 domain-containing protein</fullName>
    </recommendedName>
</protein>
<dbReference type="Proteomes" id="UP000199460">
    <property type="component" value="Unassembled WGS sequence"/>
</dbReference>
<evidence type="ECO:0000256" key="1">
    <source>
        <dbReference type="SAM" id="SignalP"/>
    </source>
</evidence>
<proteinExistence type="predicted"/>
<organism evidence="3 4">
    <name type="scientific">Ectopseudomonas guguanensis</name>
    <dbReference type="NCBI Taxonomy" id="1198456"/>
    <lineage>
        <taxon>Bacteria</taxon>
        <taxon>Pseudomonadati</taxon>
        <taxon>Pseudomonadota</taxon>
        <taxon>Gammaproteobacteria</taxon>
        <taxon>Pseudomonadales</taxon>
        <taxon>Pseudomonadaceae</taxon>
        <taxon>Ectopseudomonas</taxon>
    </lineage>
</organism>
<keyword evidence="1" id="KW-0732">Signal</keyword>
<gene>
    <name evidence="3" type="ORF">SAMN05216213_11374</name>
</gene>
<feature type="chain" id="PRO_5011747724" description="DUF6160 domain-containing protein" evidence="1">
    <location>
        <begin position="23"/>
        <end position="140"/>
    </location>
</feature>
<dbReference type="Pfam" id="PF19657">
    <property type="entry name" value="DUF6160"/>
    <property type="match status" value="1"/>
</dbReference>
<name>A0A1H0XE61_9GAMM</name>
<dbReference type="AlphaFoldDB" id="A0A1H0XE61"/>
<keyword evidence="4" id="KW-1185">Reference proteome</keyword>
<evidence type="ECO:0000313" key="4">
    <source>
        <dbReference type="Proteomes" id="UP000199460"/>
    </source>
</evidence>
<evidence type="ECO:0000259" key="2">
    <source>
        <dbReference type="Pfam" id="PF19657"/>
    </source>
</evidence>
<evidence type="ECO:0000313" key="3">
    <source>
        <dbReference type="EMBL" id="SDQ01151.1"/>
    </source>
</evidence>
<feature type="domain" description="DUF6160" evidence="2">
    <location>
        <begin position="1"/>
        <end position="91"/>
    </location>
</feature>
<accession>A0A1H0XE61</accession>
<dbReference type="EMBL" id="FNJJ01000013">
    <property type="protein sequence ID" value="SDQ01151.1"/>
    <property type="molecule type" value="Genomic_DNA"/>
</dbReference>
<dbReference type="RefSeq" id="WP_090433291.1">
    <property type="nucleotide sequence ID" value="NZ_FNJJ01000013.1"/>
</dbReference>